<dbReference type="STRING" id="146020.RMCB_2990"/>
<organism evidence="2 3">
    <name type="scientific">Mycolicibacterium brisbanense</name>
    <dbReference type="NCBI Taxonomy" id="146020"/>
    <lineage>
        <taxon>Bacteria</taxon>
        <taxon>Bacillati</taxon>
        <taxon>Actinomycetota</taxon>
        <taxon>Actinomycetes</taxon>
        <taxon>Mycobacteriales</taxon>
        <taxon>Mycobacteriaceae</taxon>
        <taxon>Mycolicibacterium</taxon>
    </lineage>
</organism>
<name>A0A117I5R5_9MYCO</name>
<proteinExistence type="predicted"/>
<evidence type="ECO:0000313" key="3">
    <source>
        <dbReference type="Proteomes" id="UP000069620"/>
    </source>
</evidence>
<dbReference type="RefSeq" id="WP_062829368.1">
    <property type="nucleotide sequence ID" value="NZ_BCSX01000024.1"/>
</dbReference>
<dbReference type="AlphaFoldDB" id="A0A117I5R5"/>
<accession>A0A117I5R5</accession>
<dbReference type="EMBL" id="BCSX01000024">
    <property type="protein sequence ID" value="GAS88894.1"/>
    <property type="molecule type" value="Genomic_DNA"/>
</dbReference>
<evidence type="ECO:0000256" key="1">
    <source>
        <dbReference type="SAM" id="MobiDB-lite"/>
    </source>
</evidence>
<comment type="caution">
    <text evidence="2">The sequence shown here is derived from an EMBL/GenBank/DDBJ whole genome shotgun (WGS) entry which is preliminary data.</text>
</comment>
<keyword evidence="3" id="KW-1185">Reference proteome</keyword>
<reference evidence="3" key="1">
    <citation type="journal article" date="2016" name="Genome Announc.">
        <title>Draft Genome Sequences of Five Rapidly Growing Mycobacterium Species, M. thermoresistibile, M. fortuitum subsp. acetamidolyticum, M. canariasense, M. brisbanense, and M. novocastrense.</title>
        <authorList>
            <person name="Katahira K."/>
            <person name="Ogura Y."/>
            <person name="Gotoh Y."/>
            <person name="Hayashi T."/>
        </authorList>
    </citation>
    <scope>NUCLEOTIDE SEQUENCE [LARGE SCALE GENOMIC DNA]</scope>
    <source>
        <strain evidence="3">JCM15654</strain>
    </source>
</reference>
<reference evidence="3" key="2">
    <citation type="submission" date="2016-02" db="EMBL/GenBank/DDBJ databases">
        <title>Draft genome sequence of five rapidly growing Mycobacterium species.</title>
        <authorList>
            <person name="Katahira K."/>
            <person name="Gotou Y."/>
            <person name="Iida K."/>
            <person name="Ogura Y."/>
            <person name="Hayashi T."/>
        </authorList>
    </citation>
    <scope>NUCLEOTIDE SEQUENCE [LARGE SCALE GENOMIC DNA]</scope>
    <source>
        <strain evidence="3">JCM15654</strain>
    </source>
</reference>
<protein>
    <submittedName>
        <fullName evidence="2">Uncharacterized protein</fullName>
    </submittedName>
</protein>
<evidence type="ECO:0000313" key="2">
    <source>
        <dbReference type="EMBL" id="GAS88894.1"/>
    </source>
</evidence>
<dbReference type="Proteomes" id="UP000069620">
    <property type="component" value="Unassembled WGS sequence"/>
</dbReference>
<feature type="region of interest" description="Disordered" evidence="1">
    <location>
        <begin position="186"/>
        <end position="207"/>
    </location>
</feature>
<sequence>MASWETWAQIAGVGGFIFGSYNIVRGIREPVRLYQRELRSKLRDVLYEVRLELEEALERMNTGTLGELPERLQGVHEQLRRISPGLISPAGVTMSEYTSDLYAAIQGLRGYKSGKSRGGAWEMRLERGGLRPLYKFREINTSPTSSELRDLLYKAVWKTSDLIDLTVRIDKGSHLTYRRYRPTRFSERQHKRAQDKAFEVERRGGAE</sequence>
<gene>
    <name evidence="2" type="ORF">RMCB_2990</name>
</gene>